<reference evidence="4 5" key="1">
    <citation type="submission" date="2022-09" db="EMBL/GenBank/DDBJ databases">
        <title>Xylan utilization by haloarchaea-nanohaloarchaea associations.</title>
        <authorList>
            <person name="Yakimov M."/>
        </authorList>
    </citation>
    <scope>NUCLEOTIDE SEQUENCE [LARGE SCALE GENOMIC DNA]</scope>
    <source>
        <strain evidence="4 5">SVXNc</strain>
    </source>
</reference>
<protein>
    <submittedName>
        <fullName evidence="4">VWFA domain containing protein</fullName>
    </submittedName>
</protein>
<feature type="domain" description="DUF7408" evidence="3">
    <location>
        <begin position="300"/>
        <end position="457"/>
    </location>
</feature>
<dbReference type="InterPro" id="IPR011933">
    <property type="entry name" value="Double_TM_dom"/>
</dbReference>
<evidence type="ECO:0000313" key="5">
    <source>
        <dbReference type="Proteomes" id="UP001218034"/>
    </source>
</evidence>
<dbReference type="Pfam" id="PF24157">
    <property type="entry name" value="DUF7408"/>
    <property type="match status" value="1"/>
</dbReference>
<evidence type="ECO:0000259" key="3">
    <source>
        <dbReference type="Pfam" id="PF24157"/>
    </source>
</evidence>
<dbReference type="InterPro" id="IPR055831">
    <property type="entry name" value="DUF7408"/>
</dbReference>
<evidence type="ECO:0000313" key="4">
    <source>
        <dbReference type="EMBL" id="WEL19851.1"/>
    </source>
</evidence>
<evidence type="ECO:0000259" key="2">
    <source>
        <dbReference type="Pfam" id="PF07584"/>
    </source>
</evidence>
<feature type="transmembrane region" description="Helical" evidence="1">
    <location>
        <begin position="62"/>
        <end position="87"/>
    </location>
</feature>
<dbReference type="PANTHER" id="PTHR37464:SF1">
    <property type="entry name" value="BLL2463 PROTEIN"/>
    <property type="match status" value="1"/>
</dbReference>
<dbReference type="PANTHER" id="PTHR37464">
    <property type="entry name" value="BLL2463 PROTEIN"/>
    <property type="match status" value="1"/>
</dbReference>
<dbReference type="InterPro" id="IPR024163">
    <property type="entry name" value="Aerotolerance_reg_N"/>
</dbReference>
<dbReference type="Pfam" id="PF07584">
    <property type="entry name" value="BatA"/>
    <property type="match status" value="1"/>
</dbReference>
<dbReference type="GeneID" id="90590281"/>
<organism evidence="4 5">
    <name type="scientific">Candidatus Nanohalococcus occultus</name>
    <dbReference type="NCBI Taxonomy" id="2978047"/>
    <lineage>
        <taxon>Archaea</taxon>
        <taxon>Candidatus Nanohalarchaeota</taxon>
        <taxon>Candidatus Nanohalarchaeota incertae sedis</taxon>
        <taxon>Candidatus Nanohalococcus</taxon>
    </lineage>
</organism>
<name>A0ABY8CJI9_9ARCH</name>
<evidence type="ECO:0000256" key="1">
    <source>
        <dbReference type="SAM" id="Phobius"/>
    </source>
</evidence>
<dbReference type="RefSeq" id="WP_347721683.1">
    <property type="nucleotide sequence ID" value="NZ_CP104395.1"/>
</dbReference>
<keyword evidence="1" id="KW-0812">Transmembrane</keyword>
<feature type="transmembrane region" description="Helical" evidence="1">
    <location>
        <begin position="12"/>
        <end position="34"/>
    </location>
</feature>
<dbReference type="NCBIfam" id="TIGR02226">
    <property type="entry name" value="two_anch"/>
    <property type="match status" value="1"/>
</dbReference>
<keyword evidence="1" id="KW-0472">Membrane</keyword>
<feature type="domain" description="Aerotolerance regulator N-terminal" evidence="2">
    <location>
        <begin position="14"/>
        <end position="89"/>
    </location>
</feature>
<keyword evidence="5" id="KW-1185">Reference proteome</keyword>
<sequence>MISQQLTAVLSNYFSAPAGFLALLSLIPLALFYFMKPEPEERIMPSMAFFMKKKKSGKMEQALSRLVANLLLVLHILFVVGAAAAIAQPYIIGEQRPENSVILVDVSASMGDDFSEAKSFATSNLGEENTVIVAGEDTDVLAQSASAGQARSIISEIELRDVESDIVSGIELAQSYEGNIVLASDTVQTSDSNSAKQLADSLGVDRSITGFDASNQNKWGIIEVDDRGRYIEVKNFMNQSTDLEIDTPAGSRNISLPGEEVRKVELETETGRNTVELPEDGLEADNTAYISIPENQTVEVTFVGDQVNPYFREAVEAISFTTFKSVKPPIDDSLDADVYVVGETNEVLSSTASELQSEARNGKSLVLFAQPDLKSKGFNQAPAKIEDQVNATVEVTRPRRINIGRTEVFQTTNVTGSNWAIPSGTLVNRNYGAGNIVLYNLNNDRFRYDFYYPVFWKGLFEELEERPSASQLNVETGERVEGTRITSSGFYNLSGSTYASNLESVAESNSEPLTVSSTVSADRRGQKDLQNFTAGALALLAALEVLYLKWIGEL</sequence>
<dbReference type="InterPro" id="IPR036465">
    <property type="entry name" value="vWFA_dom_sf"/>
</dbReference>
<gene>
    <name evidence="4" type="ORF">SVXNc_0844</name>
</gene>
<proteinExistence type="predicted"/>
<dbReference type="Proteomes" id="UP001218034">
    <property type="component" value="Chromosome"/>
</dbReference>
<keyword evidence="1" id="KW-1133">Transmembrane helix</keyword>
<dbReference type="EMBL" id="CP104395">
    <property type="protein sequence ID" value="WEL19851.1"/>
    <property type="molecule type" value="Genomic_DNA"/>
</dbReference>
<dbReference type="SUPFAM" id="SSF53300">
    <property type="entry name" value="vWA-like"/>
    <property type="match status" value="1"/>
</dbReference>
<accession>A0ABY8CJI9</accession>